<gene>
    <name evidence="2" type="ORF">KWG56_04255</name>
</gene>
<feature type="transmembrane region" description="Helical" evidence="1">
    <location>
        <begin position="37"/>
        <end position="55"/>
    </location>
</feature>
<keyword evidence="3" id="KW-1185">Reference proteome</keyword>
<dbReference type="EMBL" id="CP080034">
    <property type="protein sequence ID" value="QYC11223.1"/>
    <property type="molecule type" value="Genomic_DNA"/>
</dbReference>
<dbReference type="GeneID" id="94374467"/>
<dbReference type="InterPro" id="IPR027417">
    <property type="entry name" value="P-loop_NTPase"/>
</dbReference>
<organism evidence="2 3">
    <name type="scientific">Brevundimonas nasdae</name>
    <dbReference type="NCBI Taxonomy" id="172043"/>
    <lineage>
        <taxon>Bacteria</taxon>
        <taxon>Pseudomonadati</taxon>
        <taxon>Pseudomonadota</taxon>
        <taxon>Alphaproteobacteria</taxon>
        <taxon>Caulobacterales</taxon>
        <taxon>Caulobacteraceae</taxon>
        <taxon>Brevundimonas</taxon>
    </lineage>
</organism>
<dbReference type="SUPFAM" id="SSF52540">
    <property type="entry name" value="P-loop containing nucleoside triphosphate hydrolases"/>
    <property type="match status" value="1"/>
</dbReference>
<dbReference type="InterPro" id="IPR050445">
    <property type="entry name" value="Bact_polysacc_biosynth/exp"/>
</dbReference>
<feature type="transmembrane region" description="Helical" evidence="1">
    <location>
        <begin position="441"/>
        <end position="465"/>
    </location>
</feature>
<evidence type="ECO:0008006" key="4">
    <source>
        <dbReference type="Google" id="ProtNLM"/>
    </source>
</evidence>
<dbReference type="PANTHER" id="PTHR32309:SF13">
    <property type="entry name" value="FERRIC ENTEROBACTIN TRANSPORT PROTEIN FEPE"/>
    <property type="match status" value="1"/>
</dbReference>
<sequence length="704" mass="76388">MTDQTPTDVRERRPSHQGLTVTIRDLATPVFYHWRKALIALLIPVLLALAAATFAKPVYTAQSRLLILLGDEYVFRRSVGDDPNGGLPTFDRAQIVHAEMEILGSRELREKTLTDIGLARVYPKIGDGAVGMNRALEQLDRDLSIQNVPQSNTIEVRLRHGDPQVAADFVNRLVRSYIANRREIFQRSDSAAVTDQQRELADQLAATESQIADLSNRYAIGDFDQEVQAVQQQQTALTAQVAAQSQLIATAAARADRLSDQLRAANPEIPLNTDQTRSQQVTALTQNLMLLRERQRVAAARYAADYPLVVELNRQIADLEAQIAAAPQSQTDLVRSGPNPVRQQIETQLATTRGELAGLRAGKAQVDQALSNSRTRLAQLVEIGPRYRELVRQRTLTETAYRSVAGNAEDTRLQNSIAGANANVRVIEAAQIPTKARTGRMLILAAGLLVGILAALAVIIVSAAASPVMVTPRDVESRLRNPVLAAVPLMDDENQTLMPRWRPLPQRLTGDDAALVLRRLRETPSGSGVMVVAGPEDGVGVTSIALDLAIASAFRSGVPTLLIDAEPIASDGIALGLHSAGAQLTKIASSPYVLQVENSNLHVTTPMARAGSNISEARWRTFIDGLRPLYPVIIIDAPALHRSTVALLLAPLAEASVIVVEAEETRTAVAANLIERITSAGGKVAGVILNMRSFHIPRFIYSRI</sequence>
<protein>
    <recommendedName>
        <fullName evidence="4">Lipopolysaccharide biosynthesis protein</fullName>
    </recommendedName>
</protein>
<dbReference type="Proteomes" id="UP000824334">
    <property type="component" value="Chromosome"/>
</dbReference>
<keyword evidence="1" id="KW-0472">Membrane</keyword>
<proteinExistence type="predicted"/>
<dbReference type="PANTHER" id="PTHR32309">
    <property type="entry name" value="TYROSINE-PROTEIN KINASE"/>
    <property type="match status" value="1"/>
</dbReference>
<name>A0ABX8TKB3_9CAUL</name>
<keyword evidence="1" id="KW-1133">Transmembrane helix</keyword>
<dbReference type="Gene3D" id="3.40.50.300">
    <property type="entry name" value="P-loop containing nucleotide triphosphate hydrolases"/>
    <property type="match status" value="1"/>
</dbReference>
<evidence type="ECO:0000313" key="2">
    <source>
        <dbReference type="EMBL" id="QYC11223.1"/>
    </source>
</evidence>
<evidence type="ECO:0000256" key="1">
    <source>
        <dbReference type="SAM" id="Phobius"/>
    </source>
</evidence>
<dbReference type="RefSeq" id="WP_201096396.1">
    <property type="nucleotide sequence ID" value="NZ_BAAAEE010000003.1"/>
</dbReference>
<reference evidence="2 3" key="1">
    <citation type="submission" date="2021-07" db="EMBL/GenBank/DDBJ databases">
        <title>Isolation and characterization of bacteria from a gold mining with a capacity of golden bioaccumulation.</title>
        <authorList>
            <person name="Yang X.J."/>
        </authorList>
    </citation>
    <scope>NUCLEOTIDE SEQUENCE [LARGE SCALE GENOMIC DNA]</scope>
    <source>
        <strain evidence="2 3">Au29</strain>
    </source>
</reference>
<evidence type="ECO:0000313" key="3">
    <source>
        <dbReference type="Proteomes" id="UP000824334"/>
    </source>
</evidence>
<keyword evidence="1" id="KW-0812">Transmembrane</keyword>
<accession>A0ABX8TKB3</accession>